<comment type="caution">
    <text evidence="2">The sequence shown here is derived from an EMBL/GenBank/DDBJ whole genome shotgun (WGS) entry which is preliminary data.</text>
</comment>
<keyword evidence="3" id="KW-1185">Reference proteome</keyword>
<name>A0ABP7FDL3_9ACTN</name>
<dbReference type="EMBL" id="BAABEP010000025">
    <property type="protein sequence ID" value="GAA3736458.1"/>
    <property type="molecule type" value="Genomic_DNA"/>
</dbReference>
<protein>
    <submittedName>
        <fullName evidence="2">Uncharacterized protein</fullName>
    </submittedName>
</protein>
<reference evidence="3" key="1">
    <citation type="journal article" date="2019" name="Int. J. Syst. Evol. Microbiol.">
        <title>The Global Catalogue of Microorganisms (GCM) 10K type strain sequencing project: providing services to taxonomists for standard genome sequencing and annotation.</title>
        <authorList>
            <consortium name="The Broad Institute Genomics Platform"/>
            <consortium name="The Broad Institute Genome Sequencing Center for Infectious Disease"/>
            <person name="Wu L."/>
            <person name="Ma J."/>
        </authorList>
    </citation>
    <scope>NUCLEOTIDE SEQUENCE [LARGE SCALE GENOMIC DNA]</scope>
    <source>
        <strain evidence="3">JCM 30846</strain>
    </source>
</reference>
<organism evidence="2 3">
    <name type="scientific">Streptomyces tremellae</name>
    <dbReference type="NCBI Taxonomy" id="1124239"/>
    <lineage>
        <taxon>Bacteria</taxon>
        <taxon>Bacillati</taxon>
        <taxon>Actinomycetota</taxon>
        <taxon>Actinomycetes</taxon>
        <taxon>Kitasatosporales</taxon>
        <taxon>Streptomycetaceae</taxon>
        <taxon>Streptomyces</taxon>
    </lineage>
</organism>
<evidence type="ECO:0000256" key="1">
    <source>
        <dbReference type="SAM" id="MobiDB-lite"/>
    </source>
</evidence>
<feature type="region of interest" description="Disordered" evidence="1">
    <location>
        <begin position="1"/>
        <end position="34"/>
    </location>
</feature>
<accession>A0ABP7FDL3</accession>
<evidence type="ECO:0000313" key="3">
    <source>
        <dbReference type="Proteomes" id="UP001499884"/>
    </source>
</evidence>
<proteinExistence type="predicted"/>
<dbReference type="Proteomes" id="UP001499884">
    <property type="component" value="Unassembled WGS sequence"/>
</dbReference>
<evidence type="ECO:0000313" key="2">
    <source>
        <dbReference type="EMBL" id="GAA3736458.1"/>
    </source>
</evidence>
<gene>
    <name evidence="2" type="ORF">GCM10023082_36970</name>
</gene>
<sequence length="81" mass="8465">MRRTARGALVSGRDRAGRAPGRPGGGRHHRSEAIEAPPALAAAQARHEGEVGRAFVAALPADAARFLARRRLHRAGPNGTA</sequence>